<reference evidence="1" key="1">
    <citation type="submission" date="2021-10" db="EMBL/GenBank/DDBJ databases">
        <authorList>
            <person name="Piombo E."/>
        </authorList>
    </citation>
    <scope>NUCLEOTIDE SEQUENCE</scope>
</reference>
<protein>
    <submittedName>
        <fullName evidence="1">Uncharacterized protein</fullName>
    </submittedName>
</protein>
<keyword evidence="2" id="KW-1185">Reference proteome</keyword>
<name>A0A9N9ZEW4_9HYPO</name>
<dbReference type="AlphaFoldDB" id="A0A9N9ZEW4"/>
<proteinExistence type="predicted"/>
<dbReference type="Proteomes" id="UP000775872">
    <property type="component" value="Unassembled WGS sequence"/>
</dbReference>
<accession>A0A9N9ZEW4</accession>
<organism evidence="1 2">
    <name type="scientific">Clonostachys solani</name>
    <dbReference type="NCBI Taxonomy" id="160281"/>
    <lineage>
        <taxon>Eukaryota</taxon>
        <taxon>Fungi</taxon>
        <taxon>Dikarya</taxon>
        <taxon>Ascomycota</taxon>
        <taxon>Pezizomycotina</taxon>
        <taxon>Sordariomycetes</taxon>
        <taxon>Hypocreomycetidae</taxon>
        <taxon>Hypocreales</taxon>
        <taxon>Bionectriaceae</taxon>
        <taxon>Clonostachys</taxon>
    </lineage>
</organism>
<evidence type="ECO:0000313" key="2">
    <source>
        <dbReference type="Proteomes" id="UP000775872"/>
    </source>
</evidence>
<comment type="caution">
    <text evidence="1">The sequence shown here is derived from an EMBL/GenBank/DDBJ whole genome shotgun (WGS) entry which is preliminary data.</text>
</comment>
<gene>
    <name evidence="1" type="ORF">CSOL1703_00015296</name>
</gene>
<dbReference type="OrthoDB" id="5106221at2759"/>
<evidence type="ECO:0000313" key="1">
    <source>
        <dbReference type="EMBL" id="CAH0054103.1"/>
    </source>
</evidence>
<sequence>MNNYIQDSPAKHLRKSEAAVCRIVCLECKAKLDSNLEGFKVHVRDNASEYSYLTSDTAIADAFRWISLISPHTSIAPQPETKPISYEQLVAEVKGIYAGLVMIETKCIKVNNA</sequence>
<dbReference type="EMBL" id="CABFOC020000046">
    <property type="protein sequence ID" value="CAH0054103.1"/>
    <property type="molecule type" value="Genomic_DNA"/>
</dbReference>